<keyword evidence="2" id="KW-1185">Reference proteome</keyword>
<dbReference type="EMBL" id="JNVL01000001">
    <property type="protein sequence ID" value="KER07076.1"/>
    <property type="molecule type" value="Genomic_DNA"/>
</dbReference>
<protein>
    <recommendedName>
        <fullName evidence="3">Thiol-disulfide oxidoreductase DCC protein</fullName>
    </recommendedName>
</protein>
<dbReference type="Proteomes" id="UP000028027">
    <property type="component" value="Unassembled WGS sequence"/>
</dbReference>
<name>A0A081S823_9ARCH</name>
<accession>A0A081S823</accession>
<proteinExistence type="predicted"/>
<reference evidence="1 2" key="1">
    <citation type="submission" date="2014-06" db="EMBL/GenBank/DDBJ databases">
        <authorList>
            <person name="Ngugi D.K."/>
            <person name="Blom J."/>
            <person name="Alam I."/>
            <person name="Rashid M."/>
            <person name="Ba Alawi W."/>
            <person name="Zhang G."/>
            <person name="Hikmawan T."/>
            <person name="Guan Y."/>
            <person name="Antunes A."/>
            <person name="Siam R."/>
            <person name="Eldorry H."/>
            <person name="Bajic V."/>
            <person name="Stingl U."/>
        </authorList>
    </citation>
    <scope>NUCLEOTIDE SEQUENCE [LARGE SCALE GENOMIC DNA]</scope>
    <source>
        <strain evidence="1">SCGC AAA799-E16</strain>
    </source>
</reference>
<dbReference type="AlphaFoldDB" id="A0A081S823"/>
<sequence length="131" mass="15052">MKNNLDFPIIVFDNQCYLCVKFAKFVNFFARGKMKMIGHYTKQGEMIRGKILDESALEMFWFIDEKKAYGGRSALLPVIKTIFSNKSKKFPITGINEQCSQNCKSVKAVFVRSTSLISNNKIIKIDDEVHI</sequence>
<evidence type="ECO:0008006" key="3">
    <source>
        <dbReference type="Google" id="ProtNLM"/>
    </source>
</evidence>
<evidence type="ECO:0000313" key="2">
    <source>
        <dbReference type="Proteomes" id="UP000028027"/>
    </source>
</evidence>
<comment type="caution">
    <text evidence="1">The sequence shown here is derived from an EMBL/GenBank/DDBJ whole genome shotgun (WGS) entry which is preliminary data.</text>
</comment>
<evidence type="ECO:0000313" key="1">
    <source>
        <dbReference type="EMBL" id="KER07076.1"/>
    </source>
</evidence>
<gene>
    <name evidence="1" type="ORF">AAA799E16_00006</name>
</gene>
<organism evidence="1 2">
    <name type="scientific">Marine Group I thaumarchaeote SCGC AAA799-E16</name>
    <dbReference type="NCBI Taxonomy" id="1502292"/>
    <lineage>
        <taxon>Archaea</taxon>
        <taxon>Nitrososphaerota</taxon>
        <taxon>Marine Group I</taxon>
    </lineage>
</organism>